<evidence type="ECO:0000313" key="4">
    <source>
        <dbReference type="Proteomes" id="UP000187203"/>
    </source>
</evidence>
<reference evidence="4" key="1">
    <citation type="submission" date="2013-09" db="EMBL/GenBank/DDBJ databases">
        <title>Corchorus olitorius genome sequencing.</title>
        <authorList>
            <person name="Alam M."/>
            <person name="Haque M.S."/>
            <person name="Islam M.S."/>
            <person name="Emdad E.M."/>
            <person name="Islam M.M."/>
            <person name="Ahmed B."/>
            <person name="Halim A."/>
            <person name="Hossen Q.M.M."/>
            <person name="Hossain M.Z."/>
            <person name="Ahmed R."/>
            <person name="Khan M.M."/>
            <person name="Islam R."/>
            <person name="Rashid M.M."/>
            <person name="Khan S.A."/>
            <person name="Rahman M.S."/>
            <person name="Alam M."/>
            <person name="Yahiya A.S."/>
            <person name="Khan M.S."/>
            <person name="Azam M.S."/>
            <person name="Haque T."/>
            <person name="Lashkar M.Z.H."/>
            <person name="Akhand A.I."/>
            <person name="Morshed G."/>
            <person name="Roy S."/>
            <person name="Uddin K.S."/>
            <person name="Rabeya T."/>
            <person name="Hossain A.S."/>
            <person name="Chowdhury A."/>
            <person name="Snigdha A.R."/>
            <person name="Mortoza M.S."/>
            <person name="Matin S.A."/>
            <person name="Hoque S.M.E."/>
            <person name="Islam M.K."/>
            <person name="Roy D.K."/>
            <person name="Haider R."/>
            <person name="Moosa M.M."/>
            <person name="Elias S.M."/>
            <person name="Hasan A.M."/>
            <person name="Jahan S."/>
            <person name="Shafiuddin M."/>
            <person name="Mahmood N."/>
            <person name="Shommy N.S."/>
        </authorList>
    </citation>
    <scope>NUCLEOTIDE SEQUENCE [LARGE SCALE GENOMIC DNA]</scope>
    <source>
        <strain evidence="4">cv. O-4</strain>
    </source>
</reference>
<dbReference type="AlphaFoldDB" id="A0A1R3K7C5"/>
<proteinExistence type="predicted"/>
<dbReference type="EMBL" id="AWUE01014570">
    <property type="protein sequence ID" value="OMP02979.1"/>
    <property type="molecule type" value="Genomic_DNA"/>
</dbReference>
<keyword evidence="2" id="KW-0732">Signal</keyword>
<dbReference type="Proteomes" id="UP000187203">
    <property type="component" value="Unassembled WGS sequence"/>
</dbReference>
<comment type="caution">
    <text evidence="3">The sequence shown here is derived from an EMBL/GenBank/DDBJ whole genome shotgun (WGS) entry which is preliminary data.</text>
</comment>
<organism evidence="3 4">
    <name type="scientific">Corchorus olitorius</name>
    <dbReference type="NCBI Taxonomy" id="93759"/>
    <lineage>
        <taxon>Eukaryota</taxon>
        <taxon>Viridiplantae</taxon>
        <taxon>Streptophyta</taxon>
        <taxon>Embryophyta</taxon>
        <taxon>Tracheophyta</taxon>
        <taxon>Spermatophyta</taxon>
        <taxon>Magnoliopsida</taxon>
        <taxon>eudicotyledons</taxon>
        <taxon>Gunneridae</taxon>
        <taxon>Pentapetalae</taxon>
        <taxon>rosids</taxon>
        <taxon>malvids</taxon>
        <taxon>Malvales</taxon>
        <taxon>Malvaceae</taxon>
        <taxon>Grewioideae</taxon>
        <taxon>Apeibeae</taxon>
        <taxon>Corchorus</taxon>
    </lineage>
</organism>
<protein>
    <submittedName>
        <fullName evidence="3">Uncharacterized protein</fullName>
    </submittedName>
</protein>
<evidence type="ECO:0000313" key="3">
    <source>
        <dbReference type="EMBL" id="OMP02979.1"/>
    </source>
</evidence>
<feature type="region of interest" description="Disordered" evidence="1">
    <location>
        <begin position="40"/>
        <end position="60"/>
    </location>
</feature>
<accession>A0A1R3K7C5</accession>
<keyword evidence="4" id="KW-1185">Reference proteome</keyword>
<sequence length="60" mass="6628">MAVAMLCKTLAPLIALQSISAREISFKNSAKKAKETLPFRPTRSPISFKTTKIPHQRATT</sequence>
<feature type="chain" id="PRO_5012210056" evidence="2">
    <location>
        <begin position="22"/>
        <end position="60"/>
    </location>
</feature>
<evidence type="ECO:0000256" key="2">
    <source>
        <dbReference type="SAM" id="SignalP"/>
    </source>
</evidence>
<name>A0A1R3K7C5_9ROSI</name>
<gene>
    <name evidence="3" type="ORF">COLO4_10688</name>
</gene>
<evidence type="ECO:0000256" key="1">
    <source>
        <dbReference type="SAM" id="MobiDB-lite"/>
    </source>
</evidence>
<feature type="signal peptide" evidence="2">
    <location>
        <begin position="1"/>
        <end position="21"/>
    </location>
</feature>